<gene>
    <name evidence="8" type="ORF">SAMN06295973_1432</name>
</gene>
<keyword evidence="3" id="KW-0238">DNA-binding</keyword>
<dbReference type="InterPro" id="IPR016032">
    <property type="entry name" value="Sig_transdc_resp-reg_C-effctor"/>
</dbReference>
<dbReference type="SMART" id="SM00448">
    <property type="entry name" value="REC"/>
    <property type="match status" value="1"/>
</dbReference>
<dbReference type="CDD" id="cd06170">
    <property type="entry name" value="LuxR_C_like"/>
    <property type="match status" value="1"/>
</dbReference>
<proteinExistence type="predicted"/>
<dbReference type="Gene3D" id="3.40.50.2300">
    <property type="match status" value="1"/>
</dbReference>
<evidence type="ECO:0000259" key="7">
    <source>
        <dbReference type="PROSITE" id="PS50110"/>
    </source>
</evidence>
<evidence type="ECO:0000256" key="4">
    <source>
        <dbReference type="ARBA" id="ARBA00023163"/>
    </source>
</evidence>
<organism evidence="8 9">
    <name type="scientific">Plantibacter cousiniae</name>
    <name type="common">nom. nud.</name>
    <dbReference type="NCBI Taxonomy" id="199709"/>
    <lineage>
        <taxon>Bacteria</taxon>
        <taxon>Bacillati</taxon>
        <taxon>Actinomycetota</taxon>
        <taxon>Actinomycetes</taxon>
        <taxon>Micrococcales</taxon>
        <taxon>Microbacteriaceae</taxon>
        <taxon>Plantibacter</taxon>
    </lineage>
</organism>
<keyword evidence="4" id="KW-0804">Transcription</keyword>
<keyword evidence="1 5" id="KW-0597">Phosphoprotein</keyword>
<name>A0ABY1LJK3_9MICO</name>
<sequence>MSTGSSGDGVTPWALHLVSSTCHNERMTSLEPRSLRVAVADDAVLLREGVAQILKAGGHDVVGSFGSAVDLVDRIDEGLQLDAVVLDIRMPPTHTDEGIVALEQLRASGFAAGVLLLSTYAVPSYAVRALGSGGGTGYLLKDRVADSGTLVDAVERVAAGESVVDPEVVSLLVAERTRSDGLDHLTEREREVLTLMAEGRSNSGIAKALVVSLKTVEAHISRILAKLGLEDSPADHRRVLAVVRWLEHTDG</sequence>
<dbReference type="PROSITE" id="PS50110">
    <property type="entry name" value="RESPONSE_REGULATORY"/>
    <property type="match status" value="1"/>
</dbReference>
<protein>
    <submittedName>
        <fullName evidence="8">Two component transcriptional regulator, LuxR family</fullName>
    </submittedName>
</protein>
<dbReference type="PANTHER" id="PTHR43214:SF24">
    <property type="entry name" value="TRANSCRIPTIONAL REGULATORY PROTEIN NARL-RELATED"/>
    <property type="match status" value="1"/>
</dbReference>
<dbReference type="PANTHER" id="PTHR43214">
    <property type="entry name" value="TWO-COMPONENT RESPONSE REGULATOR"/>
    <property type="match status" value="1"/>
</dbReference>
<evidence type="ECO:0000313" key="9">
    <source>
        <dbReference type="Proteomes" id="UP000190827"/>
    </source>
</evidence>
<evidence type="ECO:0000313" key="8">
    <source>
        <dbReference type="EMBL" id="SKC49841.1"/>
    </source>
</evidence>
<keyword evidence="2" id="KW-0805">Transcription regulation</keyword>
<dbReference type="InterPro" id="IPR058245">
    <property type="entry name" value="NreC/VraR/RcsB-like_REC"/>
</dbReference>
<dbReference type="InterPro" id="IPR011006">
    <property type="entry name" value="CheY-like_superfamily"/>
</dbReference>
<dbReference type="PROSITE" id="PS50043">
    <property type="entry name" value="HTH_LUXR_2"/>
    <property type="match status" value="1"/>
</dbReference>
<comment type="caution">
    <text evidence="8">The sequence shown here is derived from an EMBL/GenBank/DDBJ whole genome shotgun (WGS) entry which is preliminary data.</text>
</comment>
<dbReference type="CDD" id="cd17535">
    <property type="entry name" value="REC_NarL-like"/>
    <property type="match status" value="1"/>
</dbReference>
<dbReference type="Pfam" id="PF00072">
    <property type="entry name" value="Response_reg"/>
    <property type="match status" value="1"/>
</dbReference>
<dbReference type="SUPFAM" id="SSF46894">
    <property type="entry name" value="C-terminal effector domain of the bipartite response regulators"/>
    <property type="match status" value="1"/>
</dbReference>
<evidence type="ECO:0000256" key="5">
    <source>
        <dbReference type="PROSITE-ProRule" id="PRU00169"/>
    </source>
</evidence>
<dbReference type="SUPFAM" id="SSF52172">
    <property type="entry name" value="CheY-like"/>
    <property type="match status" value="1"/>
</dbReference>
<dbReference type="EMBL" id="FUZO01000001">
    <property type="protein sequence ID" value="SKC49841.1"/>
    <property type="molecule type" value="Genomic_DNA"/>
</dbReference>
<evidence type="ECO:0000256" key="2">
    <source>
        <dbReference type="ARBA" id="ARBA00023015"/>
    </source>
</evidence>
<reference evidence="8 9" key="1">
    <citation type="submission" date="2017-02" db="EMBL/GenBank/DDBJ databases">
        <authorList>
            <person name="Varghese N."/>
            <person name="Submissions S."/>
        </authorList>
    </citation>
    <scope>NUCLEOTIDE SEQUENCE [LARGE SCALE GENOMIC DNA]</scope>
    <source>
        <strain evidence="8 9">VKM Ac-1787</strain>
    </source>
</reference>
<feature type="domain" description="Response regulatory" evidence="7">
    <location>
        <begin position="36"/>
        <end position="156"/>
    </location>
</feature>
<evidence type="ECO:0000256" key="1">
    <source>
        <dbReference type="ARBA" id="ARBA00022553"/>
    </source>
</evidence>
<accession>A0ABY1LJK3</accession>
<dbReference type="InterPro" id="IPR000792">
    <property type="entry name" value="Tscrpt_reg_LuxR_C"/>
</dbReference>
<keyword evidence="9" id="KW-1185">Reference proteome</keyword>
<dbReference type="Pfam" id="PF00196">
    <property type="entry name" value="GerE"/>
    <property type="match status" value="1"/>
</dbReference>
<dbReference type="SMART" id="SM00421">
    <property type="entry name" value="HTH_LUXR"/>
    <property type="match status" value="1"/>
</dbReference>
<feature type="modified residue" description="4-aspartylphosphate" evidence="5">
    <location>
        <position position="87"/>
    </location>
</feature>
<feature type="domain" description="HTH luxR-type" evidence="6">
    <location>
        <begin position="178"/>
        <end position="249"/>
    </location>
</feature>
<dbReference type="PROSITE" id="PS00622">
    <property type="entry name" value="HTH_LUXR_1"/>
    <property type="match status" value="1"/>
</dbReference>
<dbReference type="PRINTS" id="PR00038">
    <property type="entry name" value="HTHLUXR"/>
</dbReference>
<dbReference type="InterPro" id="IPR039420">
    <property type="entry name" value="WalR-like"/>
</dbReference>
<evidence type="ECO:0000259" key="6">
    <source>
        <dbReference type="PROSITE" id="PS50043"/>
    </source>
</evidence>
<dbReference type="Proteomes" id="UP000190827">
    <property type="component" value="Unassembled WGS sequence"/>
</dbReference>
<evidence type="ECO:0000256" key="3">
    <source>
        <dbReference type="ARBA" id="ARBA00023125"/>
    </source>
</evidence>
<dbReference type="InterPro" id="IPR001789">
    <property type="entry name" value="Sig_transdc_resp-reg_receiver"/>
</dbReference>